<dbReference type="Pfam" id="PF18588">
    <property type="entry name" value="WcbI"/>
    <property type="match status" value="1"/>
</dbReference>
<dbReference type="InterPro" id="IPR041307">
    <property type="entry name" value="WcbI"/>
</dbReference>
<evidence type="ECO:0000259" key="1">
    <source>
        <dbReference type="Pfam" id="PF18588"/>
    </source>
</evidence>
<proteinExistence type="predicted"/>
<dbReference type="Proteomes" id="UP000820669">
    <property type="component" value="Unassembled WGS sequence"/>
</dbReference>
<reference evidence="2 3" key="1">
    <citation type="submission" date="2020-04" db="EMBL/GenBank/DDBJ databases">
        <authorList>
            <person name="Klaysubun C."/>
            <person name="Duangmal K."/>
            <person name="Lipun K."/>
        </authorList>
    </citation>
    <scope>NUCLEOTIDE SEQUENCE [LARGE SCALE GENOMIC DNA]</scope>
    <source>
        <strain evidence="2 3">K10HN5</strain>
    </source>
</reference>
<accession>A0ABX1S7W4</accession>
<keyword evidence="3" id="KW-1185">Reference proteome</keyword>
<gene>
    <name evidence="2" type="ORF">HF526_06540</name>
</gene>
<name>A0ABX1S7W4_9PSEU</name>
<evidence type="ECO:0000313" key="3">
    <source>
        <dbReference type="Proteomes" id="UP000820669"/>
    </source>
</evidence>
<feature type="domain" description="Polysaccharide biosynthesis enzyme WcbI" evidence="1">
    <location>
        <begin position="30"/>
        <end position="228"/>
    </location>
</feature>
<comment type="caution">
    <text evidence="2">The sequence shown here is derived from an EMBL/GenBank/DDBJ whole genome shotgun (WGS) entry which is preliminary data.</text>
</comment>
<protein>
    <recommendedName>
        <fullName evidence="1">Polysaccharide biosynthesis enzyme WcbI domain-containing protein</fullName>
    </recommendedName>
</protein>
<dbReference type="RefSeq" id="WP_169380363.1">
    <property type="nucleotide sequence ID" value="NZ_JAAXLA010000008.1"/>
</dbReference>
<dbReference type="Gene3D" id="3.40.50.12080">
    <property type="match status" value="1"/>
</dbReference>
<sequence length="308" mass="32176">MDPGRRAHYGEFYGGAGGGGIGGADDRPLAFVHGNCHAESLRVLLAGSPAFPYRTVRVPPVHELTADDLPHLRALLGRAALLLSQPVRDGYRNLPLGTAQVAALLPPGGQVLRWPVVRYTGLHPFSAIVRHPSDPAAVPPVVPYHDLRTLAVAAGGAGRTTAPPDALRAVAAGSAAELHRRERRDCDVAVSDLLVGLGADAVHTLNHPGNPLLVALARRVQDALGAPADAADPGRTLLGGVRAPLEEPVIAALDLGVAARADWLVDGVAVPAGTVHRAQLDWYAAHPAWVSAGLRRHSDRMALLGLRS</sequence>
<organism evidence="2 3">
    <name type="scientific">Pseudonocardia acidicola</name>
    <dbReference type="NCBI Taxonomy" id="2724939"/>
    <lineage>
        <taxon>Bacteria</taxon>
        <taxon>Bacillati</taxon>
        <taxon>Actinomycetota</taxon>
        <taxon>Actinomycetes</taxon>
        <taxon>Pseudonocardiales</taxon>
        <taxon>Pseudonocardiaceae</taxon>
        <taxon>Pseudonocardia</taxon>
    </lineage>
</organism>
<dbReference type="EMBL" id="JAAXLA010000008">
    <property type="protein sequence ID" value="NMH96977.1"/>
    <property type="molecule type" value="Genomic_DNA"/>
</dbReference>
<evidence type="ECO:0000313" key="2">
    <source>
        <dbReference type="EMBL" id="NMH96977.1"/>
    </source>
</evidence>